<dbReference type="Proteomes" id="UP000813461">
    <property type="component" value="Unassembled WGS sequence"/>
</dbReference>
<evidence type="ECO:0008006" key="12">
    <source>
        <dbReference type="Google" id="ProtNLM"/>
    </source>
</evidence>
<dbReference type="InterPro" id="IPR014030">
    <property type="entry name" value="Ketoacyl_synth_N"/>
</dbReference>
<dbReference type="GO" id="GO:0004315">
    <property type="term" value="F:3-oxoacyl-[acyl-carrier-protein] synthase activity"/>
    <property type="evidence" value="ECO:0007669"/>
    <property type="project" value="InterPro"/>
</dbReference>
<dbReference type="PANTHER" id="PTHR43775:SF29">
    <property type="entry name" value="ASPERFURANONE POLYKETIDE SYNTHASE AFOG-RELATED"/>
    <property type="match status" value="1"/>
</dbReference>
<dbReference type="CDD" id="cd00833">
    <property type="entry name" value="PKS"/>
    <property type="match status" value="1"/>
</dbReference>
<dbReference type="Pfam" id="PF00698">
    <property type="entry name" value="Acyl_transf_1"/>
    <property type="match status" value="1"/>
</dbReference>
<dbReference type="InterPro" id="IPR032821">
    <property type="entry name" value="PKS_assoc"/>
</dbReference>
<dbReference type="SMART" id="SM00827">
    <property type="entry name" value="PKS_AT"/>
    <property type="match status" value="1"/>
</dbReference>
<dbReference type="PROSITE" id="PS52019">
    <property type="entry name" value="PKS_MFAS_DH"/>
    <property type="match status" value="1"/>
</dbReference>
<dbReference type="GO" id="GO:0006633">
    <property type="term" value="P:fatty acid biosynthetic process"/>
    <property type="evidence" value="ECO:0007669"/>
    <property type="project" value="InterPro"/>
</dbReference>
<proteinExistence type="predicted"/>
<evidence type="ECO:0000259" key="7">
    <source>
        <dbReference type="PROSITE" id="PS50075"/>
    </source>
</evidence>
<dbReference type="SUPFAM" id="SSF52151">
    <property type="entry name" value="FabD/lysophospholipase-like"/>
    <property type="match status" value="1"/>
</dbReference>
<dbReference type="GO" id="GO:0004312">
    <property type="term" value="F:fatty acid synthase activity"/>
    <property type="evidence" value="ECO:0007669"/>
    <property type="project" value="TreeGrafter"/>
</dbReference>
<dbReference type="PROSITE" id="PS52004">
    <property type="entry name" value="KS3_2"/>
    <property type="match status" value="1"/>
</dbReference>
<feature type="domain" description="PKS/mFAS DH" evidence="9">
    <location>
        <begin position="947"/>
        <end position="1264"/>
    </location>
</feature>
<dbReference type="InterPro" id="IPR001227">
    <property type="entry name" value="Ac_transferase_dom_sf"/>
</dbReference>
<dbReference type="InterPro" id="IPR018201">
    <property type="entry name" value="Ketoacyl_synth_AS"/>
</dbReference>
<evidence type="ECO:0000256" key="3">
    <source>
        <dbReference type="ARBA" id="ARBA00022679"/>
    </source>
</evidence>
<dbReference type="PROSITE" id="PS50075">
    <property type="entry name" value="CARRIER"/>
    <property type="match status" value="1"/>
</dbReference>
<keyword evidence="11" id="KW-1185">Reference proteome</keyword>
<dbReference type="SUPFAM" id="SSF47336">
    <property type="entry name" value="ACP-like"/>
    <property type="match status" value="1"/>
</dbReference>
<dbReference type="Pfam" id="PF16197">
    <property type="entry name" value="KAsynt_C_assoc"/>
    <property type="match status" value="1"/>
</dbReference>
<protein>
    <recommendedName>
        <fullName evidence="12">Polyketide synthase</fullName>
    </recommendedName>
</protein>
<dbReference type="GO" id="GO:0044550">
    <property type="term" value="P:secondary metabolite biosynthetic process"/>
    <property type="evidence" value="ECO:0007669"/>
    <property type="project" value="TreeGrafter"/>
</dbReference>
<dbReference type="GO" id="GO:0031177">
    <property type="term" value="F:phosphopantetheine binding"/>
    <property type="evidence" value="ECO:0007669"/>
    <property type="project" value="InterPro"/>
</dbReference>
<dbReference type="EMBL" id="JAGMVJ010000015">
    <property type="protein sequence ID" value="KAH7080817.1"/>
    <property type="molecule type" value="Genomic_DNA"/>
</dbReference>
<dbReference type="InterPro" id="IPR049551">
    <property type="entry name" value="PKS_DH_C"/>
</dbReference>
<dbReference type="InterPro" id="IPR011032">
    <property type="entry name" value="GroES-like_sf"/>
</dbReference>
<evidence type="ECO:0000256" key="5">
    <source>
        <dbReference type="ARBA" id="ARBA00023268"/>
    </source>
</evidence>
<dbReference type="Pfam" id="PF00109">
    <property type="entry name" value="ketoacyl-synt"/>
    <property type="match status" value="1"/>
</dbReference>
<dbReference type="InterPro" id="IPR020841">
    <property type="entry name" value="PKS_Beta-ketoAc_synthase_dom"/>
</dbReference>
<evidence type="ECO:0000256" key="2">
    <source>
        <dbReference type="ARBA" id="ARBA00022553"/>
    </source>
</evidence>
<dbReference type="Pfam" id="PF08659">
    <property type="entry name" value="KR"/>
    <property type="match status" value="1"/>
</dbReference>
<dbReference type="Gene3D" id="3.10.129.110">
    <property type="entry name" value="Polyketide synthase dehydratase"/>
    <property type="match status" value="1"/>
</dbReference>
<dbReference type="InterPro" id="IPR050091">
    <property type="entry name" value="PKS_NRPS_Biosynth_Enz"/>
</dbReference>
<reference evidence="10" key="1">
    <citation type="journal article" date="2021" name="Nat. Commun.">
        <title>Genetic determinants of endophytism in the Arabidopsis root mycobiome.</title>
        <authorList>
            <person name="Mesny F."/>
            <person name="Miyauchi S."/>
            <person name="Thiergart T."/>
            <person name="Pickel B."/>
            <person name="Atanasova L."/>
            <person name="Karlsson M."/>
            <person name="Huettel B."/>
            <person name="Barry K.W."/>
            <person name="Haridas S."/>
            <person name="Chen C."/>
            <person name="Bauer D."/>
            <person name="Andreopoulos W."/>
            <person name="Pangilinan J."/>
            <person name="LaButti K."/>
            <person name="Riley R."/>
            <person name="Lipzen A."/>
            <person name="Clum A."/>
            <person name="Drula E."/>
            <person name="Henrissat B."/>
            <person name="Kohler A."/>
            <person name="Grigoriev I.V."/>
            <person name="Martin F.M."/>
            <person name="Hacquard S."/>
        </authorList>
    </citation>
    <scope>NUCLEOTIDE SEQUENCE</scope>
    <source>
        <strain evidence="10">MPI-SDFR-AT-0120</strain>
    </source>
</reference>
<dbReference type="Pfam" id="PF21089">
    <property type="entry name" value="PKS_DH_N"/>
    <property type="match status" value="1"/>
</dbReference>
<dbReference type="InterPro" id="IPR049552">
    <property type="entry name" value="PKS_DH_N"/>
</dbReference>
<dbReference type="Gene3D" id="3.40.47.10">
    <property type="match status" value="1"/>
</dbReference>
<dbReference type="SUPFAM" id="SSF53901">
    <property type="entry name" value="Thiolase-like"/>
    <property type="match status" value="1"/>
</dbReference>
<name>A0A8K0VVB7_9PLEO</name>
<dbReference type="SUPFAM" id="SSF50129">
    <property type="entry name" value="GroES-like"/>
    <property type="match status" value="1"/>
</dbReference>
<dbReference type="SUPFAM" id="SSF51735">
    <property type="entry name" value="NAD(P)-binding Rossmann-fold domains"/>
    <property type="match status" value="2"/>
</dbReference>
<dbReference type="InterPro" id="IPR020843">
    <property type="entry name" value="ER"/>
</dbReference>
<evidence type="ECO:0000313" key="10">
    <source>
        <dbReference type="EMBL" id="KAH7080817.1"/>
    </source>
</evidence>
<dbReference type="OrthoDB" id="329835at2759"/>
<dbReference type="SMART" id="SM00822">
    <property type="entry name" value="PKS_KR"/>
    <property type="match status" value="1"/>
</dbReference>
<evidence type="ECO:0000256" key="1">
    <source>
        <dbReference type="ARBA" id="ARBA00022450"/>
    </source>
</evidence>
<dbReference type="InterPro" id="IPR036291">
    <property type="entry name" value="NAD(P)-bd_dom_sf"/>
</dbReference>
<dbReference type="Gene3D" id="3.90.180.10">
    <property type="entry name" value="Medium-chain alcohol dehydrogenases, catalytic domain"/>
    <property type="match status" value="1"/>
</dbReference>
<dbReference type="InterPro" id="IPR049900">
    <property type="entry name" value="PKS_mFAS_DH"/>
</dbReference>
<organism evidence="10 11">
    <name type="scientific">Paraphoma chrysanthemicola</name>
    <dbReference type="NCBI Taxonomy" id="798071"/>
    <lineage>
        <taxon>Eukaryota</taxon>
        <taxon>Fungi</taxon>
        <taxon>Dikarya</taxon>
        <taxon>Ascomycota</taxon>
        <taxon>Pezizomycotina</taxon>
        <taxon>Dothideomycetes</taxon>
        <taxon>Pleosporomycetidae</taxon>
        <taxon>Pleosporales</taxon>
        <taxon>Pleosporineae</taxon>
        <taxon>Phaeosphaeriaceae</taxon>
        <taxon>Paraphoma</taxon>
    </lineage>
</organism>
<dbReference type="PANTHER" id="PTHR43775">
    <property type="entry name" value="FATTY ACID SYNTHASE"/>
    <property type="match status" value="1"/>
</dbReference>
<dbReference type="Pfam" id="PF00550">
    <property type="entry name" value="PP-binding"/>
    <property type="match status" value="1"/>
</dbReference>
<evidence type="ECO:0000256" key="4">
    <source>
        <dbReference type="ARBA" id="ARBA00023002"/>
    </source>
</evidence>
<keyword evidence="1" id="KW-0596">Phosphopantetheine</keyword>
<feature type="active site" description="Proton acceptor; for dehydratase activity" evidence="6">
    <location>
        <position position="979"/>
    </location>
</feature>
<keyword evidence="2" id="KW-0597">Phosphoprotein</keyword>
<dbReference type="SMART" id="SM00825">
    <property type="entry name" value="PKS_KS"/>
    <property type="match status" value="1"/>
</dbReference>
<keyword evidence="5" id="KW-0511">Multifunctional enzyme</keyword>
<evidence type="ECO:0000256" key="6">
    <source>
        <dbReference type="PROSITE-ProRule" id="PRU01363"/>
    </source>
</evidence>
<gene>
    <name evidence="10" type="ORF">FB567DRAFT_475401</name>
</gene>
<dbReference type="InterPro" id="IPR057326">
    <property type="entry name" value="KR_dom"/>
</dbReference>
<dbReference type="SUPFAM" id="SSF55048">
    <property type="entry name" value="Probable ACP-binding domain of malonyl-CoA ACP transacylase"/>
    <property type="match status" value="1"/>
</dbReference>
<accession>A0A8K0VVB7</accession>
<evidence type="ECO:0000313" key="11">
    <source>
        <dbReference type="Proteomes" id="UP000813461"/>
    </source>
</evidence>
<feature type="region of interest" description="N-terminal hotdog fold" evidence="6">
    <location>
        <begin position="947"/>
        <end position="1078"/>
    </location>
</feature>
<dbReference type="SMART" id="SM00823">
    <property type="entry name" value="PKS_PP"/>
    <property type="match status" value="1"/>
</dbReference>
<dbReference type="GO" id="GO:0016491">
    <property type="term" value="F:oxidoreductase activity"/>
    <property type="evidence" value="ECO:0007669"/>
    <property type="project" value="UniProtKB-KW"/>
</dbReference>
<feature type="active site" description="Proton donor; for dehydratase activity" evidence="6">
    <location>
        <position position="1174"/>
    </location>
</feature>
<dbReference type="InterPro" id="IPR016036">
    <property type="entry name" value="Malonyl_transacylase_ACP-bd"/>
</dbReference>
<dbReference type="InterPro" id="IPR016039">
    <property type="entry name" value="Thiolase-like"/>
</dbReference>
<dbReference type="InterPro" id="IPR020806">
    <property type="entry name" value="PKS_PP-bd"/>
</dbReference>
<dbReference type="Pfam" id="PF14765">
    <property type="entry name" value="PS-DH"/>
    <property type="match status" value="1"/>
</dbReference>
<evidence type="ECO:0000259" key="9">
    <source>
        <dbReference type="PROSITE" id="PS52019"/>
    </source>
</evidence>
<dbReference type="PROSITE" id="PS00606">
    <property type="entry name" value="KS3_1"/>
    <property type="match status" value="1"/>
</dbReference>
<dbReference type="InterPro" id="IPR036736">
    <property type="entry name" value="ACP-like_sf"/>
</dbReference>
<keyword evidence="3" id="KW-0808">Transferase</keyword>
<dbReference type="Gene3D" id="1.10.1200.10">
    <property type="entry name" value="ACP-like"/>
    <property type="match status" value="1"/>
</dbReference>
<evidence type="ECO:0000259" key="8">
    <source>
        <dbReference type="PROSITE" id="PS52004"/>
    </source>
</evidence>
<dbReference type="Gene3D" id="3.40.366.10">
    <property type="entry name" value="Malonyl-Coenzyme A Acyl Carrier Protein, domain 2"/>
    <property type="match status" value="1"/>
</dbReference>
<dbReference type="InterPro" id="IPR009081">
    <property type="entry name" value="PP-bd_ACP"/>
</dbReference>
<dbReference type="InterPro" id="IPR020807">
    <property type="entry name" value="PKS_DH"/>
</dbReference>
<dbReference type="InterPro" id="IPR014031">
    <property type="entry name" value="Ketoacyl_synth_C"/>
</dbReference>
<dbReference type="SMART" id="SM00826">
    <property type="entry name" value="PKS_DH"/>
    <property type="match status" value="1"/>
</dbReference>
<feature type="domain" description="Carrier" evidence="7">
    <location>
        <begin position="2304"/>
        <end position="2381"/>
    </location>
</feature>
<dbReference type="Pfam" id="PF02801">
    <property type="entry name" value="Ketoacyl-synt_C"/>
    <property type="match status" value="1"/>
</dbReference>
<comment type="caution">
    <text evidence="10">The sequence shown here is derived from an EMBL/GenBank/DDBJ whole genome shotgun (WGS) entry which is preliminary data.</text>
</comment>
<dbReference type="InterPro" id="IPR013968">
    <property type="entry name" value="PKS_KR"/>
</dbReference>
<sequence length="2393" mass="257133">MTNGDKQEPIAIVGAACRLPGEISSMGTLWDMISRVKTGHGKIPKKRWDADVYHHPDPDRKGGIAVKHGYFLGQDISHFDAPFFSTSSKEAAAMDPMKRLLLEVAYESIESAGIPVESLMNSQTGCYVGCMTNDYEMMSLHDVYDVGHTAAAATSEAMTANRVSWFFGLQGPSLTLDTACSSSLYALHLACQSLKLGETNMAMAGVNLILNPNTMHQLSAMHMLSPEGISHTFDDRANGYGRGEGIGCLVVKRLSDALRDGDTIRAVIRGTGVNADGKTPSITQPSSFAQADLIKRTYEAAGLAQESTQYFESHGTGTPVGDPIELAAIGTTIGASRRAANLGPLYVGSIKPTVGHTEGCSGLAGVFKAVVCLEKGMLVPTYGVERINPRLKLEEWNISLPQEIMEWPGRGLRRVSVNSFGFGGANAHVILDDAHHYLAQRGLVGNHNTIVLPDDDDSAVSVGPATPPRDPHAKQLFVFSTKDQSGIKRLSATYSEWLEEESKHSKEDATFFSNLAYTLSSRRSALDFRTYAVASSGTTLQEQLTKGLIKLPRSSRQDRSLAFVFTGQGAQWPAMGQQLLGNTVFRDSVETSQRYLQELGCKWNALEELQKKEGSQINLPEYSQTLCTVLQVGLVDLLRHWGIVPEATVGHSSGEIAAAYAAAMISHRDAIKIAYVRGLSSAAVTQEGAMLAAGLSEHEAREYLDQVAVGSAVVACINSPSSVTLSGDVDAIDKLESLISGAGKFARKLKVKTAYHSPHMREVSQGYLEKIGLITHPKGGDGKTLMFSSLTGRLVESSAELDAQYWVSNMQKSVQFSAAVTSLLTHCAEPAKKSLVRWGGFVEIGPHAALQGPVQQIVSANANKFAKEAPYIAPVMRNKDAVETSLGAAGQLWAAGHTVDLEAVNGITSQSSKTLTNLPPYPWNHANGFWHESYLMRSNRFPPGPRTDLLGVAEDMQNKAEPRWRNHLRITESPWIEDHKITGTILYPAAGMLVMALEGALQMATDPSKVHGFRFRDVSFERGLVVTSGDEAAVETRLSLLPQASMPDQFHFTIYSTTSATSWTKHCSGTVALEFAQTTVSEVEEHSADEADWTRHTALYKHLQGKGEALDVEDFYDNLEQIGMEYGPLFRNVVELSAVPRLGAATADVVLPDTVSSMPAGFEFPHIMHPATMDSIFHMLLAALNKGRPITEAAVPYSIDDMFVAADQPHDAGALFKGYGKLVSTGAGGHELIGDLIVSDEAWSGPKLTVKGFALRKVTSSQASAGGEQDKHCAQLKWEEDFAFIESESDLLRLADAGTESTGLLAAWLDRLTHKKAVSDVLVLLDHEPSADAARALKNVFGRIGSQPGIGKISIAAPSAPVFDSVRYLGPLLGVTTHQWDFSQDAEVPWASWTFDAILAIDIQSRSSELFMKLHDLLSPQGVLAIQQTKREHADSTAALQEAGFENPIAALDLIVAPVSPPPTATLPQDVYLLLPSDPIQEVEAFASSLTEKLARLDIFAHVVHLSDASDLAGKYVISLLECLTPAIYSWAESDFDAFKKLISVATHVFWLTRGDILGAWTEDDVGTTFAPAQGLLRVLRNEYPLVILPHLDISPLLDLAATKQSLCEVWRQSLLPDAEMEFAMDDRGVIHVPRAIGDDVFDAELERGAAAARGSRPNPVRSLLHDVHVPMTPDETLEDGDILWVEDLGAQETLGPHEVEVKVEAVGLGLSHGDQHPSTLGQEAVGTVTRCGSQAKAIVLGQRVAVLRSLGTLKTHIRQDESLIAQVPADFRPEEAATLAGVAIAVQYALLEVATLQKGQSVLVHSAASAHGQTAVQIAQFVGANVLALVSTKAEKELLVKRYGVPSDRIYDAALRTFVTAIKQATNEQGINVILGSKPCPALLPSMDLLAQFGHFIGLGQLSAGARLPAGPRNTSVATVNADQLHASKPDIVARLFKRTFGLLTQSGSLKPTVPSLSFSISDYTQALVTLNDDPTTPIAVSLNDTNASILTLPTASPELTLDPDGTYVLAGGLGALGLDIARMMAMHGAGHLVFLSRSGGSSKHQPALESLRALGTRADAYSCDVSDISTIAAVFGRLHASGCKIRGVLQAAMVLEDAIFDNMTHGQWQRAFTPKTRGSRNLLNQLVLHRPDDETKPFFILLSSITGVIGNTAQANYAAGNTFEDALAHHALVHRNIAATSIDVGLVADSSHFTAEGEFGDLEGYLHRYSHGWRGLRTSLEELRIVLAALMSRAQNSEPAPAQLVLGLGDGLIRRPGTVGFQHDKKFELRVAKLEQTAADGGGAGNSESLAEQLGKATSLEEAAAAVEADVKAQVAAAIGVAVDEVDAQRPLFDFGVDSLKAVEIRNRCLRELQSDISVFELLSATPLADLAVKIAAKSALVKINSNGEIQ</sequence>
<dbReference type="CDD" id="cd05195">
    <property type="entry name" value="enoyl_red"/>
    <property type="match status" value="1"/>
</dbReference>
<keyword evidence="4" id="KW-0560">Oxidoreductase</keyword>
<feature type="domain" description="Ketosynthase family 3 (KS3)" evidence="8">
    <location>
        <begin position="7"/>
        <end position="433"/>
    </location>
</feature>
<dbReference type="Gene3D" id="3.40.50.720">
    <property type="entry name" value="NAD(P)-binding Rossmann-like Domain"/>
    <property type="match status" value="2"/>
</dbReference>
<dbReference type="InterPro" id="IPR014043">
    <property type="entry name" value="Acyl_transferase_dom"/>
</dbReference>
<dbReference type="InterPro" id="IPR016035">
    <property type="entry name" value="Acyl_Trfase/lysoPLipase"/>
</dbReference>
<feature type="region of interest" description="C-terminal hotdog fold" evidence="6">
    <location>
        <begin position="1104"/>
        <end position="1264"/>
    </location>
</feature>
<dbReference type="SMART" id="SM00829">
    <property type="entry name" value="PKS_ER"/>
    <property type="match status" value="1"/>
</dbReference>
<dbReference type="InterPro" id="IPR042104">
    <property type="entry name" value="PKS_dehydratase_sf"/>
</dbReference>